<dbReference type="Proteomes" id="UP000334990">
    <property type="component" value="Unassembled WGS sequence"/>
</dbReference>
<evidence type="ECO:0000313" key="2">
    <source>
        <dbReference type="Proteomes" id="UP000334990"/>
    </source>
</evidence>
<dbReference type="EMBL" id="BLAD01000104">
    <property type="protein sequence ID" value="GES05558.1"/>
    <property type="molecule type" value="Genomic_DNA"/>
</dbReference>
<keyword evidence="2" id="KW-1185">Reference proteome</keyword>
<name>A0A5M3WGT6_9ACTN</name>
<protein>
    <submittedName>
        <fullName evidence="1">Uncharacterized protein</fullName>
    </submittedName>
</protein>
<accession>A0A5M3WGT6</accession>
<proteinExistence type="predicted"/>
<gene>
    <name evidence="1" type="ORF">Acor_76260</name>
</gene>
<comment type="caution">
    <text evidence="1">The sequence shown here is derived from an EMBL/GenBank/DDBJ whole genome shotgun (WGS) entry which is preliminary data.</text>
</comment>
<dbReference type="AlphaFoldDB" id="A0A5M3WGT6"/>
<organism evidence="1 2">
    <name type="scientific">Acrocarpospora corrugata</name>
    <dbReference type="NCBI Taxonomy" id="35763"/>
    <lineage>
        <taxon>Bacteria</taxon>
        <taxon>Bacillati</taxon>
        <taxon>Actinomycetota</taxon>
        <taxon>Actinomycetes</taxon>
        <taxon>Streptosporangiales</taxon>
        <taxon>Streptosporangiaceae</taxon>
        <taxon>Acrocarpospora</taxon>
    </lineage>
</organism>
<sequence length="145" mass="15916">MTCVAADRVRGTERELAVLLRTGPFERALRAAIAARGLSLERLHVRLAERGAQVSLASLSNWQRGRSRPERSASLAAVGELEAILGLPAHSLVTLLGPRRPRGRWLTDDPGGQRKELRELVESLADEELPTVLAVLRALRSSDRK</sequence>
<evidence type="ECO:0000313" key="1">
    <source>
        <dbReference type="EMBL" id="GES05558.1"/>
    </source>
</evidence>
<reference evidence="1 2" key="1">
    <citation type="submission" date="2019-10" db="EMBL/GenBank/DDBJ databases">
        <title>Whole genome shotgun sequence of Acrocarpospora corrugata NBRC 13972.</title>
        <authorList>
            <person name="Ichikawa N."/>
            <person name="Kimura A."/>
            <person name="Kitahashi Y."/>
            <person name="Komaki H."/>
            <person name="Oguchi A."/>
        </authorList>
    </citation>
    <scope>NUCLEOTIDE SEQUENCE [LARGE SCALE GENOMIC DNA]</scope>
    <source>
        <strain evidence="1 2">NBRC 13972</strain>
    </source>
</reference>